<dbReference type="GO" id="GO:0005634">
    <property type="term" value="C:nucleus"/>
    <property type="evidence" value="ECO:0007669"/>
    <property type="project" value="TreeGrafter"/>
</dbReference>
<reference evidence="2 3" key="1">
    <citation type="journal article" date="2012" name="Genome Biol.">
        <title>The genome of the polar eukaryotic microalga coccomyxa subellipsoidea reveals traits of cold adaptation.</title>
        <authorList>
            <person name="Blanc G."/>
            <person name="Agarkova I."/>
            <person name="Grimwood J."/>
            <person name="Kuo A."/>
            <person name="Brueggeman A."/>
            <person name="Dunigan D."/>
            <person name="Gurnon J."/>
            <person name="Ladunga I."/>
            <person name="Lindquist E."/>
            <person name="Lucas S."/>
            <person name="Pangilinan J."/>
            <person name="Proschold T."/>
            <person name="Salamov A."/>
            <person name="Schmutz J."/>
            <person name="Weeks D."/>
            <person name="Yamada T."/>
            <person name="Claverie J.M."/>
            <person name="Grigoriev I."/>
            <person name="Van Etten J."/>
            <person name="Lomsadze A."/>
            <person name="Borodovsky M."/>
        </authorList>
    </citation>
    <scope>NUCLEOTIDE SEQUENCE [LARGE SCALE GENOMIC DNA]</scope>
    <source>
        <strain evidence="2 3">C-169</strain>
    </source>
</reference>
<evidence type="ECO:0000313" key="2">
    <source>
        <dbReference type="EMBL" id="EIE27376.1"/>
    </source>
</evidence>
<dbReference type="InterPro" id="IPR044852">
    <property type="entry name" value="WBP2-like"/>
</dbReference>
<dbReference type="SUPFAM" id="SSF50729">
    <property type="entry name" value="PH domain-like"/>
    <property type="match status" value="1"/>
</dbReference>
<dbReference type="Proteomes" id="UP000007264">
    <property type="component" value="Unassembled WGS sequence"/>
</dbReference>
<feature type="region of interest" description="Disordered" evidence="1">
    <location>
        <begin position="175"/>
        <end position="218"/>
    </location>
</feature>
<dbReference type="GO" id="GO:0003713">
    <property type="term" value="F:transcription coactivator activity"/>
    <property type="evidence" value="ECO:0007669"/>
    <property type="project" value="InterPro"/>
</dbReference>
<dbReference type="PANTHER" id="PTHR31606:SF1">
    <property type="entry name" value="WW DOMAIN BINDING PROTEIN 2, ISOFORM E"/>
    <property type="match status" value="1"/>
</dbReference>
<gene>
    <name evidence="2" type="ORF">COCSUDRAFT_45836</name>
</gene>
<dbReference type="GeneID" id="17045391"/>
<keyword evidence="3" id="KW-1185">Reference proteome</keyword>
<evidence type="ECO:0000313" key="3">
    <source>
        <dbReference type="Proteomes" id="UP000007264"/>
    </source>
</evidence>
<dbReference type="eggNOG" id="KOG3294">
    <property type="taxonomic scope" value="Eukaryota"/>
</dbReference>
<dbReference type="OrthoDB" id="1259151at2759"/>
<dbReference type="AlphaFoldDB" id="I0Z9Q7"/>
<dbReference type="CDD" id="cd13214">
    <property type="entry name" value="PH-GRAM_WBP2"/>
    <property type="match status" value="1"/>
</dbReference>
<dbReference type="GO" id="GO:0031490">
    <property type="term" value="F:chromatin DNA binding"/>
    <property type="evidence" value="ECO:0007669"/>
    <property type="project" value="TreeGrafter"/>
</dbReference>
<sequence>MAANPPLLRAFDNSLVPTPYAMEAIALARGGIEFTVDEVRTSNGKWSAKGVIFLTNMRLIFVARDADANSGLVAFELPLAYITNDKFKQPVFGCNNLAGKCWPAVPGGGPSGTLPPHNFAIYFKEGGVGTFLPLYFNFLEYVKYMHQRMNASSAPTAPAPPQDTREILSKAFVDPNDPSKVFLTSPVDESQRIPTAPQYAPNYSDTKDERYQDMGLRP</sequence>
<dbReference type="PANTHER" id="PTHR31606">
    <property type="entry name" value="WW DOMAIN BINDING PROTEIN 2, ISOFORM E"/>
    <property type="match status" value="1"/>
</dbReference>
<dbReference type="EMBL" id="AGSI01000001">
    <property type="protein sequence ID" value="EIE27376.1"/>
    <property type="molecule type" value="Genomic_DNA"/>
</dbReference>
<proteinExistence type="predicted"/>
<dbReference type="RefSeq" id="XP_005651920.1">
    <property type="nucleotide sequence ID" value="XM_005651863.1"/>
</dbReference>
<evidence type="ECO:0008006" key="4">
    <source>
        <dbReference type="Google" id="ProtNLM"/>
    </source>
</evidence>
<protein>
    <recommendedName>
        <fullName evidence="4">PH domain-like protein</fullName>
    </recommendedName>
</protein>
<organism evidence="2 3">
    <name type="scientific">Coccomyxa subellipsoidea (strain C-169)</name>
    <name type="common">Green microalga</name>
    <dbReference type="NCBI Taxonomy" id="574566"/>
    <lineage>
        <taxon>Eukaryota</taxon>
        <taxon>Viridiplantae</taxon>
        <taxon>Chlorophyta</taxon>
        <taxon>core chlorophytes</taxon>
        <taxon>Trebouxiophyceae</taxon>
        <taxon>Trebouxiophyceae incertae sedis</taxon>
        <taxon>Coccomyxaceae</taxon>
        <taxon>Coccomyxa</taxon>
        <taxon>Coccomyxa subellipsoidea</taxon>
    </lineage>
</organism>
<dbReference type="STRING" id="574566.I0Z9Q7"/>
<dbReference type="KEGG" id="csl:COCSUDRAFT_45836"/>
<name>I0Z9Q7_COCSC</name>
<accession>I0Z9Q7</accession>
<comment type="caution">
    <text evidence="2">The sequence shown here is derived from an EMBL/GenBank/DDBJ whole genome shotgun (WGS) entry which is preliminary data.</text>
</comment>
<evidence type="ECO:0000256" key="1">
    <source>
        <dbReference type="SAM" id="MobiDB-lite"/>
    </source>
</evidence>